<dbReference type="OrthoDB" id="95278at2"/>
<reference evidence="1 2" key="1">
    <citation type="submission" date="2019-03" db="EMBL/GenBank/DDBJ databases">
        <title>Draft Genome Sequence of Desulfosporosinus fructosivorans Strain 63.6F, Isolated from Marine Sediment in the Baltic Sea.</title>
        <authorList>
            <person name="Hausmann B."/>
            <person name="Vandieken V."/>
            <person name="Pjevac P."/>
            <person name="Schreck K."/>
            <person name="Herbold C.W."/>
            <person name="Loy A."/>
        </authorList>
    </citation>
    <scope>NUCLEOTIDE SEQUENCE [LARGE SCALE GENOMIC DNA]</scope>
    <source>
        <strain evidence="1 2">63.6F</strain>
    </source>
</reference>
<dbReference type="Proteomes" id="UP000298460">
    <property type="component" value="Unassembled WGS sequence"/>
</dbReference>
<proteinExistence type="predicted"/>
<accession>A0A4Z0R1U5</accession>
<gene>
    <name evidence="1" type="ORF">E4K67_21685</name>
</gene>
<keyword evidence="2" id="KW-1185">Reference proteome</keyword>
<sequence length="135" mass="15462">MTTDSDNQRDEIGTLSKKSRLEQALSIGFNRVPELKKEEKMLYLGEFKERVIRKLTKKQVANSSVFPEIKEALKDKRTLRMLINGDLSYKFTDKYIKLAKEVGKPFTTIHDSQLKGDTGLVVISDRALDIDNIDI</sequence>
<comment type="caution">
    <text evidence="1">The sequence shown here is derived from an EMBL/GenBank/DDBJ whole genome shotgun (WGS) entry which is preliminary data.</text>
</comment>
<dbReference type="InterPro" id="IPR029064">
    <property type="entry name" value="Ribosomal_eL30-like_sf"/>
</dbReference>
<protein>
    <submittedName>
        <fullName evidence="1">DUF1694 domain-containing protein</fullName>
    </submittedName>
</protein>
<dbReference type="AlphaFoldDB" id="A0A4Z0R1U5"/>
<dbReference type="SUPFAM" id="SSF160515">
    <property type="entry name" value="YueI-like"/>
    <property type="match status" value="1"/>
</dbReference>
<evidence type="ECO:0000313" key="1">
    <source>
        <dbReference type="EMBL" id="TGE36143.1"/>
    </source>
</evidence>
<dbReference type="RefSeq" id="WP_135550553.1">
    <property type="nucleotide sequence ID" value="NZ_SPQQ01000009.1"/>
</dbReference>
<dbReference type="InterPro" id="IPR012543">
    <property type="entry name" value="DUF1694"/>
</dbReference>
<evidence type="ECO:0000313" key="2">
    <source>
        <dbReference type="Proteomes" id="UP000298460"/>
    </source>
</evidence>
<organism evidence="1 2">
    <name type="scientific">Desulfosporosinus fructosivorans</name>
    <dbReference type="NCBI Taxonomy" id="2018669"/>
    <lineage>
        <taxon>Bacteria</taxon>
        <taxon>Bacillati</taxon>
        <taxon>Bacillota</taxon>
        <taxon>Clostridia</taxon>
        <taxon>Eubacteriales</taxon>
        <taxon>Desulfitobacteriaceae</taxon>
        <taxon>Desulfosporosinus</taxon>
    </lineage>
</organism>
<dbReference type="Pfam" id="PF07997">
    <property type="entry name" value="DUF1694"/>
    <property type="match status" value="1"/>
</dbReference>
<dbReference type="EMBL" id="SPQQ01000009">
    <property type="protein sequence ID" value="TGE36143.1"/>
    <property type="molecule type" value="Genomic_DNA"/>
</dbReference>
<dbReference type="Gene3D" id="3.30.1330.30">
    <property type="match status" value="1"/>
</dbReference>
<name>A0A4Z0R1U5_9FIRM</name>